<organism evidence="3 4">
    <name type="scientific">Luteolibacter flavescens</name>
    <dbReference type="NCBI Taxonomy" id="1859460"/>
    <lineage>
        <taxon>Bacteria</taxon>
        <taxon>Pseudomonadati</taxon>
        <taxon>Verrucomicrobiota</taxon>
        <taxon>Verrucomicrobiia</taxon>
        <taxon>Verrucomicrobiales</taxon>
        <taxon>Verrucomicrobiaceae</taxon>
        <taxon>Luteolibacter</taxon>
    </lineage>
</organism>
<keyword evidence="2" id="KW-0812">Transmembrane</keyword>
<keyword evidence="2" id="KW-0472">Membrane</keyword>
<sequence>MPDAEEEKPEPVSGPDAAAQDAAMPDLDELLEEFREPAEAPRKKRQASASFSFILALVLCVAAVWLASRVQPGSRANSRVPTSGLSKPSKTEGRKAREQITDVVADYTARCEKGMSEREIRWIVEDFRDEGLDDGPGSFSEIVMAIMEPLDFEVAGTQKLLAESVGTEPAAKLKAAGLLWAVHQQDWYGGALAEALRLTSEQKREMKESGRHFVKESEGDFLQMEKAMADGEGGGPERSYVRDRIYSSLIPADLMFPATGLLDPAYWLRLAGSAPGERCRLEPWQADVLKLGEGEEAGLPGRLDAVNQVLPVLTGQKFPADGNDVLGLAKALHPSQLKILLLLDPELAGELMADLDKSNE</sequence>
<reference evidence="3 4" key="1">
    <citation type="submission" date="2022-10" db="EMBL/GenBank/DDBJ databases">
        <title>Luteolibacter flavescens strain MCCC 1K03193, whole genome shotgun sequencing project.</title>
        <authorList>
            <person name="Zhao G."/>
            <person name="Shen L."/>
        </authorList>
    </citation>
    <scope>NUCLEOTIDE SEQUENCE [LARGE SCALE GENOMIC DNA]</scope>
    <source>
        <strain evidence="3 4">MCCC 1K03193</strain>
    </source>
</reference>
<dbReference type="Proteomes" id="UP001207930">
    <property type="component" value="Unassembled WGS sequence"/>
</dbReference>
<dbReference type="EMBL" id="JAPDDS010000002">
    <property type="protein sequence ID" value="MCW1883911.1"/>
    <property type="molecule type" value="Genomic_DNA"/>
</dbReference>
<keyword evidence="4" id="KW-1185">Reference proteome</keyword>
<evidence type="ECO:0000313" key="3">
    <source>
        <dbReference type="EMBL" id="MCW1883911.1"/>
    </source>
</evidence>
<gene>
    <name evidence="3" type="ORF">OKA04_04175</name>
</gene>
<name>A0ABT3FKY3_9BACT</name>
<feature type="compositionally biased region" description="Polar residues" evidence="1">
    <location>
        <begin position="74"/>
        <end position="88"/>
    </location>
</feature>
<comment type="caution">
    <text evidence="3">The sequence shown here is derived from an EMBL/GenBank/DDBJ whole genome shotgun (WGS) entry which is preliminary data.</text>
</comment>
<evidence type="ECO:0000313" key="4">
    <source>
        <dbReference type="Proteomes" id="UP001207930"/>
    </source>
</evidence>
<protein>
    <submittedName>
        <fullName evidence="3">Uncharacterized protein</fullName>
    </submittedName>
</protein>
<evidence type="ECO:0000256" key="1">
    <source>
        <dbReference type="SAM" id="MobiDB-lite"/>
    </source>
</evidence>
<proteinExistence type="predicted"/>
<evidence type="ECO:0000256" key="2">
    <source>
        <dbReference type="SAM" id="Phobius"/>
    </source>
</evidence>
<feature type="compositionally biased region" description="Low complexity" evidence="1">
    <location>
        <begin position="16"/>
        <end position="25"/>
    </location>
</feature>
<feature type="region of interest" description="Disordered" evidence="1">
    <location>
        <begin position="1"/>
        <end position="26"/>
    </location>
</feature>
<feature type="transmembrane region" description="Helical" evidence="2">
    <location>
        <begin position="49"/>
        <end position="68"/>
    </location>
</feature>
<feature type="region of interest" description="Disordered" evidence="1">
    <location>
        <begin position="74"/>
        <end position="97"/>
    </location>
</feature>
<accession>A0ABT3FKY3</accession>
<dbReference type="RefSeq" id="WP_264499872.1">
    <property type="nucleotide sequence ID" value="NZ_JAPDDS010000002.1"/>
</dbReference>
<keyword evidence="2" id="KW-1133">Transmembrane helix</keyword>